<comment type="caution">
    <text evidence="1">The sequence shown here is derived from an EMBL/GenBank/DDBJ whole genome shotgun (WGS) entry which is preliminary data.</text>
</comment>
<protein>
    <submittedName>
        <fullName evidence="1">Uncharacterized protein</fullName>
    </submittedName>
</protein>
<evidence type="ECO:0000313" key="1">
    <source>
        <dbReference type="EMBL" id="GMS91483.1"/>
    </source>
</evidence>
<feature type="non-terminal residue" evidence="1">
    <location>
        <position position="87"/>
    </location>
</feature>
<proteinExistence type="predicted"/>
<accession>A0AAV5TER0</accession>
<reference evidence="1" key="1">
    <citation type="submission" date="2023-10" db="EMBL/GenBank/DDBJ databases">
        <title>Genome assembly of Pristionchus species.</title>
        <authorList>
            <person name="Yoshida K."/>
            <person name="Sommer R.J."/>
        </authorList>
    </citation>
    <scope>NUCLEOTIDE SEQUENCE</scope>
    <source>
        <strain evidence="1">RS0144</strain>
    </source>
</reference>
<evidence type="ECO:0000313" key="2">
    <source>
        <dbReference type="Proteomes" id="UP001432027"/>
    </source>
</evidence>
<sequence length="87" mass="9961">SIGMIRIRLTKSESDIFAIITRLNWDQTERTIDIDISRLRKKKAGASILCVLCLTLSSNTRSLFRSIEISTASKQKNQKQFCRRKAS</sequence>
<dbReference type="EMBL" id="BTSX01000003">
    <property type="protein sequence ID" value="GMS91483.1"/>
    <property type="molecule type" value="Genomic_DNA"/>
</dbReference>
<feature type="non-terminal residue" evidence="1">
    <location>
        <position position="1"/>
    </location>
</feature>
<dbReference type="Proteomes" id="UP001432027">
    <property type="component" value="Unassembled WGS sequence"/>
</dbReference>
<gene>
    <name evidence="1" type="ORF">PENTCL1PPCAC_13658</name>
</gene>
<name>A0AAV5TER0_9BILA</name>
<dbReference type="AlphaFoldDB" id="A0AAV5TER0"/>
<keyword evidence="2" id="KW-1185">Reference proteome</keyword>
<organism evidence="1 2">
    <name type="scientific">Pristionchus entomophagus</name>
    <dbReference type="NCBI Taxonomy" id="358040"/>
    <lineage>
        <taxon>Eukaryota</taxon>
        <taxon>Metazoa</taxon>
        <taxon>Ecdysozoa</taxon>
        <taxon>Nematoda</taxon>
        <taxon>Chromadorea</taxon>
        <taxon>Rhabditida</taxon>
        <taxon>Rhabditina</taxon>
        <taxon>Diplogasteromorpha</taxon>
        <taxon>Diplogasteroidea</taxon>
        <taxon>Neodiplogasteridae</taxon>
        <taxon>Pristionchus</taxon>
    </lineage>
</organism>